<dbReference type="EMBL" id="LAZR01003035">
    <property type="protein sequence ID" value="KKN22732.1"/>
    <property type="molecule type" value="Genomic_DNA"/>
</dbReference>
<proteinExistence type="predicted"/>
<name>A0A0F9PE24_9ZZZZ</name>
<dbReference type="AlphaFoldDB" id="A0A0F9PE24"/>
<evidence type="ECO:0000313" key="1">
    <source>
        <dbReference type="EMBL" id="KKN22732.1"/>
    </source>
</evidence>
<comment type="caution">
    <text evidence="1">The sequence shown here is derived from an EMBL/GenBank/DDBJ whole genome shotgun (WGS) entry which is preliminary data.</text>
</comment>
<accession>A0A0F9PE24</accession>
<reference evidence="1" key="1">
    <citation type="journal article" date="2015" name="Nature">
        <title>Complex archaea that bridge the gap between prokaryotes and eukaryotes.</title>
        <authorList>
            <person name="Spang A."/>
            <person name="Saw J.H."/>
            <person name="Jorgensen S.L."/>
            <person name="Zaremba-Niedzwiedzka K."/>
            <person name="Martijn J."/>
            <person name="Lind A.E."/>
            <person name="van Eijk R."/>
            <person name="Schleper C."/>
            <person name="Guy L."/>
            <person name="Ettema T.J."/>
        </authorList>
    </citation>
    <scope>NUCLEOTIDE SEQUENCE</scope>
</reference>
<organism evidence="1">
    <name type="scientific">marine sediment metagenome</name>
    <dbReference type="NCBI Taxonomy" id="412755"/>
    <lineage>
        <taxon>unclassified sequences</taxon>
        <taxon>metagenomes</taxon>
        <taxon>ecological metagenomes</taxon>
    </lineage>
</organism>
<gene>
    <name evidence="1" type="ORF">LCGC14_0912340</name>
</gene>
<sequence length="50" mass="6006">MKIKIYKTIHESGQISFDIDDSDIPFSKIDKEFEQEIEIDESKWKENTQK</sequence>
<protein>
    <submittedName>
        <fullName evidence="1">Uncharacterized protein</fullName>
    </submittedName>
</protein>